<dbReference type="SUPFAM" id="SSF56281">
    <property type="entry name" value="Metallo-hydrolase/oxidoreductase"/>
    <property type="match status" value="1"/>
</dbReference>
<name>A0A7V8NWA9_9BACT</name>
<feature type="chain" id="PRO_5030980514" evidence="2">
    <location>
        <begin position="19"/>
        <end position="214"/>
    </location>
</feature>
<comment type="caution">
    <text evidence="4">The sequence shown here is derived from an EMBL/GenBank/DDBJ whole genome shotgun (WGS) entry which is preliminary data.</text>
</comment>
<evidence type="ECO:0000256" key="1">
    <source>
        <dbReference type="ARBA" id="ARBA00005250"/>
    </source>
</evidence>
<dbReference type="PANTHER" id="PTHR42951">
    <property type="entry name" value="METALLO-BETA-LACTAMASE DOMAIN-CONTAINING"/>
    <property type="match status" value="1"/>
</dbReference>
<dbReference type="InterPro" id="IPR001279">
    <property type="entry name" value="Metallo-B-lactamas"/>
</dbReference>
<accession>A0A7V8NWA9</accession>
<dbReference type="EMBL" id="JACDQQ010002630">
    <property type="protein sequence ID" value="MBA0088685.1"/>
    <property type="molecule type" value="Genomic_DNA"/>
</dbReference>
<dbReference type="GO" id="GO:0017001">
    <property type="term" value="P:antibiotic catabolic process"/>
    <property type="evidence" value="ECO:0007669"/>
    <property type="project" value="UniProtKB-ARBA"/>
</dbReference>
<evidence type="ECO:0000313" key="4">
    <source>
        <dbReference type="EMBL" id="MBA0088685.1"/>
    </source>
</evidence>
<dbReference type="PANTHER" id="PTHR42951:SF4">
    <property type="entry name" value="ACYL-COENZYME A THIOESTERASE MBLAC2"/>
    <property type="match status" value="1"/>
</dbReference>
<feature type="non-terminal residue" evidence="4">
    <location>
        <position position="214"/>
    </location>
</feature>
<protein>
    <submittedName>
        <fullName evidence="4">MBL fold metallo-hydrolase</fullName>
    </submittedName>
</protein>
<evidence type="ECO:0000313" key="5">
    <source>
        <dbReference type="Proteomes" id="UP000567293"/>
    </source>
</evidence>
<dbReference type="Proteomes" id="UP000567293">
    <property type="component" value="Unassembled WGS sequence"/>
</dbReference>
<feature type="domain" description="Metallo-beta-lactamase" evidence="3">
    <location>
        <begin position="43"/>
        <end position="135"/>
    </location>
</feature>
<proteinExistence type="inferred from homology"/>
<organism evidence="4 5">
    <name type="scientific">Candidatus Acidiferrum panamense</name>
    <dbReference type="NCBI Taxonomy" id="2741543"/>
    <lineage>
        <taxon>Bacteria</taxon>
        <taxon>Pseudomonadati</taxon>
        <taxon>Acidobacteriota</taxon>
        <taxon>Terriglobia</taxon>
        <taxon>Candidatus Acidiferrales</taxon>
        <taxon>Candidatus Acidiferrum</taxon>
    </lineage>
</organism>
<dbReference type="Pfam" id="PF00753">
    <property type="entry name" value="Lactamase_B"/>
    <property type="match status" value="1"/>
</dbReference>
<gene>
    <name evidence="4" type="ORF">HRJ53_27160</name>
</gene>
<keyword evidence="2" id="KW-0732">Signal</keyword>
<feature type="signal peptide" evidence="2">
    <location>
        <begin position="1"/>
        <end position="18"/>
    </location>
</feature>
<dbReference type="InterPro" id="IPR036866">
    <property type="entry name" value="RibonucZ/Hydroxyglut_hydro"/>
</dbReference>
<comment type="similarity">
    <text evidence="1">Belongs to the metallo-beta-lactamase superfamily. Class-B beta-lactamase family.</text>
</comment>
<dbReference type="GO" id="GO:0016787">
    <property type="term" value="F:hydrolase activity"/>
    <property type="evidence" value="ECO:0007669"/>
    <property type="project" value="UniProtKB-KW"/>
</dbReference>
<dbReference type="AlphaFoldDB" id="A0A7V8NWA9"/>
<evidence type="ECO:0000259" key="3">
    <source>
        <dbReference type="Pfam" id="PF00753"/>
    </source>
</evidence>
<reference evidence="4" key="1">
    <citation type="submission" date="2020-06" db="EMBL/GenBank/DDBJ databases">
        <title>Legume-microbial interactions unlock mineral nutrients during tropical forest succession.</title>
        <authorList>
            <person name="Epihov D.Z."/>
        </authorList>
    </citation>
    <scope>NUCLEOTIDE SEQUENCE [LARGE SCALE GENOMIC DNA]</scope>
    <source>
        <strain evidence="4">Pan2503</strain>
    </source>
</reference>
<evidence type="ECO:0000256" key="2">
    <source>
        <dbReference type="SAM" id="SignalP"/>
    </source>
</evidence>
<keyword evidence="5" id="KW-1185">Reference proteome</keyword>
<sequence>MTRSLVVLAFTLPGFAAAQQSPEAGEVYILPVRANIYMLVGAGGNITVSVGQDGVLLVDTGLAKMADKVLSAVRQLQIETMINGVTALRYGAESRSAMRAVIDTKEPAKPIRYIINTHVHPDHIGGNLAIAKAGKTFTGGNVAGNLTDASVGAAILAHEEVLNRMNLTKPPIPFAALPTDTYHSEGMKLSHYFNGEGVQLLHPPAAHTDGDTMV</sequence>
<dbReference type="Gene3D" id="3.60.15.10">
    <property type="entry name" value="Ribonuclease Z/Hydroxyacylglutathione hydrolase-like"/>
    <property type="match status" value="1"/>
</dbReference>
<dbReference type="InterPro" id="IPR050855">
    <property type="entry name" value="NDM-1-like"/>
</dbReference>